<dbReference type="EMBL" id="JAPTMU010000014">
    <property type="protein sequence ID" value="KAJ4932507.1"/>
    <property type="molecule type" value="Genomic_DNA"/>
</dbReference>
<proteinExistence type="predicted"/>
<keyword evidence="2" id="KW-1185">Reference proteome</keyword>
<protein>
    <submittedName>
        <fullName evidence="1">Uncharacterized protein</fullName>
    </submittedName>
</protein>
<organism evidence="1 2">
    <name type="scientific">Pogonophryne albipinna</name>
    <dbReference type="NCBI Taxonomy" id="1090488"/>
    <lineage>
        <taxon>Eukaryota</taxon>
        <taxon>Metazoa</taxon>
        <taxon>Chordata</taxon>
        <taxon>Craniata</taxon>
        <taxon>Vertebrata</taxon>
        <taxon>Euteleostomi</taxon>
        <taxon>Actinopterygii</taxon>
        <taxon>Neopterygii</taxon>
        <taxon>Teleostei</taxon>
        <taxon>Neoteleostei</taxon>
        <taxon>Acanthomorphata</taxon>
        <taxon>Eupercaria</taxon>
        <taxon>Perciformes</taxon>
        <taxon>Notothenioidei</taxon>
        <taxon>Pogonophryne</taxon>
    </lineage>
</organism>
<sequence>MAEQEAFDVLGFTAEEKMKEQCVFPKATEATFKAALYENHLDKSNNFLQLKGGKKAQEAHFELWATTSLTGWRRTKTGLIQKSSMHLLSLLFKEEAAAPGIKKQKKGSSFQTVSNFYR</sequence>
<feature type="non-terminal residue" evidence="1">
    <location>
        <position position="118"/>
    </location>
</feature>
<reference evidence="1" key="1">
    <citation type="submission" date="2022-11" db="EMBL/GenBank/DDBJ databases">
        <title>Chromosome-level genome of Pogonophryne albipinna.</title>
        <authorList>
            <person name="Jo E."/>
        </authorList>
    </citation>
    <scope>NUCLEOTIDE SEQUENCE</scope>
    <source>
        <strain evidence="1">SGF0006</strain>
        <tissue evidence="1">Muscle</tissue>
    </source>
</reference>
<dbReference type="Proteomes" id="UP001219934">
    <property type="component" value="Unassembled WGS sequence"/>
</dbReference>
<comment type="caution">
    <text evidence="1">The sequence shown here is derived from an EMBL/GenBank/DDBJ whole genome shotgun (WGS) entry which is preliminary data.</text>
</comment>
<dbReference type="AlphaFoldDB" id="A0AAD6AUY6"/>
<evidence type="ECO:0000313" key="1">
    <source>
        <dbReference type="EMBL" id="KAJ4932507.1"/>
    </source>
</evidence>
<gene>
    <name evidence="1" type="ORF">JOQ06_010926</name>
</gene>
<name>A0AAD6AUY6_9TELE</name>
<accession>A0AAD6AUY6</accession>
<evidence type="ECO:0000313" key="2">
    <source>
        <dbReference type="Proteomes" id="UP001219934"/>
    </source>
</evidence>